<feature type="domain" description="DNA helicase Pif1-like 2B" evidence="1">
    <location>
        <begin position="102"/>
        <end position="146"/>
    </location>
</feature>
<proteinExistence type="predicted"/>
<dbReference type="InterPro" id="IPR049163">
    <property type="entry name" value="Pif1-like_2B_dom"/>
</dbReference>
<evidence type="ECO:0000313" key="2">
    <source>
        <dbReference type="EMBL" id="CAG8797277.1"/>
    </source>
</evidence>
<accession>A0A9N9JUX1</accession>
<dbReference type="OrthoDB" id="3691720at2759"/>
<dbReference type="PANTHER" id="PTHR10492">
    <property type="match status" value="1"/>
</dbReference>
<evidence type="ECO:0000259" key="1">
    <source>
        <dbReference type="Pfam" id="PF21530"/>
    </source>
</evidence>
<protein>
    <submittedName>
        <fullName evidence="2">21607_t:CDS:1</fullName>
    </submittedName>
</protein>
<organism evidence="2 3">
    <name type="scientific">Cetraspora pellucida</name>
    <dbReference type="NCBI Taxonomy" id="1433469"/>
    <lineage>
        <taxon>Eukaryota</taxon>
        <taxon>Fungi</taxon>
        <taxon>Fungi incertae sedis</taxon>
        <taxon>Mucoromycota</taxon>
        <taxon>Glomeromycotina</taxon>
        <taxon>Glomeromycetes</taxon>
        <taxon>Diversisporales</taxon>
        <taxon>Gigasporaceae</taxon>
        <taxon>Cetraspora</taxon>
    </lineage>
</organism>
<feature type="non-terminal residue" evidence="2">
    <location>
        <position position="164"/>
    </location>
</feature>
<name>A0A9N9JUX1_9GLOM</name>
<dbReference type="SUPFAM" id="SSF52540">
    <property type="entry name" value="P-loop containing nucleoside triphosphate hydrolases"/>
    <property type="match status" value="1"/>
</dbReference>
<comment type="caution">
    <text evidence="2">The sequence shown here is derived from an EMBL/GenBank/DDBJ whole genome shotgun (WGS) entry which is preliminary data.</text>
</comment>
<dbReference type="Pfam" id="PF21530">
    <property type="entry name" value="Pif1_2B_dom"/>
    <property type="match status" value="1"/>
</dbReference>
<keyword evidence="3" id="KW-1185">Reference proteome</keyword>
<dbReference type="PANTHER" id="PTHR10492:SF57">
    <property type="entry name" value="ATP-DEPENDENT DNA HELICASE"/>
    <property type="match status" value="1"/>
</dbReference>
<evidence type="ECO:0000313" key="3">
    <source>
        <dbReference type="Proteomes" id="UP000789759"/>
    </source>
</evidence>
<dbReference type="AlphaFoldDB" id="A0A9N9JUX1"/>
<feature type="non-terminal residue" evidence="2">
    <location>
        <position position="1"/>
    </location>
</feature>
<dbReference type="Proteomes" id="UP000789759">
    <property type="component" value="Unassembled WGS sequence"/>
</dbReference>
<dbReference type="EMBL" id="CAJVQA010029555">
    <property type="protein sequence ID" value="CAG8797277.1"/>
    <property type="molecule type" value="Genomic_DNA"/>
</dbReference>
<gene>
    <name evidence="2" type="ORF">CPELLU_LOCUS17427</name>
</gene>
<dbReference type="InterPro" id="IPR027417">
    <property type="entry name" value="P-loop_NTPase"/>
</dbReference>
<sequence length="164" mass="18414">DHAEHLPDRNNYIKLPNEIVLQSQNLQDLISFVYPDLTSPNTNSSYFIDRAILAPKNTDVSLLNSTTMNLYSGQKFEYLSADLIDNSTGSNRHNYETLYPLEYLHSLNKSGLPPHKLSLKIGASIMLLHNINPSEGLCNGTRLICCTFSQHVIEVQVISGKHTE</sequence>
<reference evidence="2" key="1">
    <citation type="submission" date="2021-06" db="EMBL/GenBank/DDBJ databases">
        <authorList>
            <person name="Kallberg Y."/>
            <person name="Tangrot J."/>
            <person name="Rosling A."/>
        </authorList>
    </citation>
    <scope>NUCLEOTIDE SEQUENCE</scope>
    <source>
        <strain evidence="2">FL966</strain>
    </source>
</reference>